<dbReference type="Proteomes" id="UP001597534">
    <property type="component" value="Unassembled WGS sequence"/>
</dbReference>
<dbReference type="PROSITE" id="PS51782">
    <property type="entry name" value="LYSM"/>
    <property type="match status" value="1"/>
</dbReference>
<dbReference type="RefSeq" id="WP_379810469.1">
    <property type="nucleotide sequence ID" value="NZ_JBHUPC010000010.1"/>
</dbReference>
<evidence type="ECO:0000256" key="1">
    <source>
        <dbReference type="SAM" id="SignalP"/>
    </source>
</evidence>
<comment type="caution">
    <text evidence="3">The sequence shown here is derived from an EMBL/GenBank/DDBJ whole genome shotgun (WGS) entry which is preliminary data.</text>
</comment>
<feature type="signal peptide" evidence="1">
    <location>
        <begin position="1"/>
        <end position="18"/>
    </location>
</feature>
<dbReference type="Gene3D" id="3.40.50.1110">
    <property type="entry name" value="SGNH hydrolase"/>
    <property type="match status" value="2"/>
</dbReference>
<dbReference type="InterPro" id="IPR051532">
    <property type="entry name" value="Ester_Hydrolysis_Enzymes"/>
</dbReference>
<dbReference type="SUPFAM" id="SSF54106">
    <property type="entry name" value="LysM domain"/>
    <property type="match status" value="1"/>
</dbReference>
<reference evidence="4" key="1">
    <citation type="journal article" date="2019" name="Int. J. Syst. Evol. Microbiol.">
        <title>The Global Catalogue of Microorganisms (GCM) 10K type strain sequencing project: providing services to taxonomists for standard genome sequencing and annotation.</title>
        <authorList>
            <consortium name="The Broad Institute Genomics Platform"/>
            <consortium name="The Broad Institute Genome Sequencing Center for Infectious Disease"/>
            <person name="Wu L."/>
            <person name="Ma J."/>
        </authorList>
    </citation>
    <scope>NUCLEOTIDE SEQUENCE [LARGE SCALE GENOMIC DNA]</scope>
    <source>
        <strain evidence="4">KCTC 22671</strain>
    </source>
</reference>
<gene>
    <name evidence="3" type="ORF">ACFS5J_02835</name>
</gene>
<evidence type="ECO:0000313" key="4">
    <source>
        <dbReference type="Proteomes" id="UP001597534"/>
    </source>
</evidence>
<dbReference type="Pfam" id="PF01476">
    <property type="entry name" value="LysM"/>
    <property type="match status" value="1"/>
</dbReference>
<feature type="domain" description="LysM" evidence="2">
    <location>
        <begin position="205"/>
        <end position="248"/>
    </location>
</feature>
<sequence length="475" mass="53530">MYRKIIALFILFFQVSNAQIIDSTDFESTEVVIDTVMVDSTTIDLPKNELVNAEAIRSFYVKLLQLEQLKDCKLRIVHIGDSHIQADLFSGKMRALLQEEFGNGGLGFSFPYNLAKTNGNYAIKYSSNASFEGYRNIYKDTTKPVGLSGIALESSVKDFVIQITARDKQYAFQTVKLVTPNKTRFFDMATASKDIVITSNVPKKSIHKIKSGETLSTIASKYHVTVLAIKSENGLRSNNILAGKTLRIPLKEMEQKHISRKEFIPLMLLEDTASWNYYSDEIIDTLYLVANDGFSSYSLNGLILENNLPGVVYSAIGVNGAKASDYNRFPMFFNQLTALESDLVVISLGTNESFDKRNTSEYFEQLSAMIQNIRSKQPAVSIVLTTPPPSLFKQKYPNTLVADYAKKLRATAIAQNVAVWDMFQELGGLFSVPDNYKKGLMSRDKVHYSKAGYEKQGQLFFEAFMKNYEQFKETK</sequence>
<dbReference type="Gene3D" id="3.10.350.10">
    <property type="entry name" value="LysM domain"/>
    <property type="match status" value="1"/>
</dbReference>
<protein>
    <submittedName>
        <fullName evidence="3">GDSL-type esterase/lipase family protein</fullName>
    </submittedName>
</protein>
<feature type="chain" id="PRO_5046048046" evidence="1">
    <location>
        <begin position="19"/>
        <end position="475"/>
    </location>
</feature>
<dbReference type="SUPFAM" id="SSF52266">
    <property type="entry name" value="SGNH hydrolase"/>
    <property type="match status" value="1"/>
</dbReference>
<accession>A0ABW5YIW3</accession>
<dbReference type="PANTHER" id="PTHR30383:SF29">
    <property type="entry name" value="SGNH HYDROLASE-TYPE ESTERASE DOMAIN-CONTAINING PROTEIN"/>
    <property type="match status" value="1"/>
</dbReference>
<name>A0ABW5YIW3_9FLAO</name>
<dbReference type="InterPro" id="IPR018392">
    <property type="entry name" value="LysM"/>
</dbReference>
<evidence type="ECO:0000259" key="2">
    <source>
        <dbReference type="PROSITE" id="PS51782"/>
    </source>
</evidence>
<dbReference type="EMBL" id="JBHUPC010000010">
    <property type="protein sequence ID" value="MFD2890945.1"/>
    <property type="molecule type" value="Genomic_DNA"/>
</dbReference>
<keyword evidence="1" id="KW-0732">Signal</keyword>
<dbReference type="InterPro" id="IPR036514">
    <property type="entry name" value="SGNH_hydro_sf"/>
</dbReference>
<dbReference type="Pfam" id="PF13472">
    <property type="entry name" value="Lipase_GDSL_2"/>
    <property type="match status" value="1"/>
</dbReference>
<dbReference type="PANTHER" id="PTHR30383">
    <property type="entry name" value="THIOESTERASE 1/PROTEASE 1/LYSOPHOSPHOLIPASE L1"/>
    <property type="match status" value="1"/>
</dbReference>
<organism evidence="3 4">
    <name type="scientific">Flavobacterium chuncheonense</name>
    <dbReference type="NCBI Taxonomy" id="2026653"/>
    <lineage>
        <taxon>Bacteria</taxon>
        <taxon>Pseudomonadati</taxon>
        <taxon>Bacteroidota</taxon>
        <taxon>Flavobacteriia</taxon>
        <taxon>Flavobacteriales</taxon>
        <taxon>Flavobacteriaceae</taxon>
        <taxon>Flavobacterium</taxon>
    </lineage>
</organism>
<keyword evidence="4" id="KW-1185">Reference proteome</keyword>
<dbReference type="CDD" id="cd00118">
    <property type="entry name" value="LysM"/>
    <property type="match status" value="1"/>
</dbReference>
<dbReference type="InterPro" id="IPR036779">
    <property type="entry name" value="LysM_dom_sf"/>
</dbReference>
<dbReference type="InterPro" id="IPR013830">
    <property type="entry name" value="SGNH_hydro"/>
</dbReference>
<evidence type="ECO:0000313" key="3">
    <source>
        <dbReference type="EMBL" id="MFD2890945.1"/>
    </source>
</evidence>
<dbReference type="SMART" id="SM00257">
    <property type="entry name" value="LysM"/>
    <property type="match status" value="1"/>
</dbReference>
<proteinExistence type="predicted"/>